<keyword evidence="3" id="KW-0378">Hydrolase</keyword>
<dbReference type="InterPro" id="IPR015424">
    <property type="entry name" value="PyrdxlP-dep_Trfase"/>
</dbReference>
<dbReference type="PANTHER" id="PTHR14084:SF0">
    <property type="entry name" value="KYNURENINASE"/>
    <property type="match status" value="1"/>
</dbReference>
<name>A0ABP1FW85_9CHLO</name>
<dbReference type="NCBIfam" id="TIGR01814">
    <property type="entry name" value="kynureninase"/>
    <property type="match status" value="1"/>
</dbReference>
<dbReference type="Proteomes" id="UP001497392">
    <property type="component" value="Unassembled WGS sequence"/>
</dbReference>
<dbReference type="PANTHER" id="PTHR14084">
    <property type="entry name" value="KYNURENINASE"/>
    <property type="match status" value="1"/>
</dbReference>
<dbReference type="InterPro" id="IPR015421">
    <property type="entry name" value="PyrdxlP-dep_Trfase_major"/>
</dbReference>
<proteinExistence type="inferred from homology"/>
<organism evidence="6 7">
    <name type="scientific">Coccomyxa viridis</name>
    <dbReference type="NCBI Taxonomy" id="1274662"/>
    <lineage>
        <taxon>Eukaryota</taxon>
        <taxon>Viridiplantae</taxon>
        <taxon>Chlorophyta</taxon>
        <taxon>core chlorophytes</taxon>
        <taxon>Trebouxiophyceae</taxon>
        <taxon>Trebouxiophyceae incertae sedis</taxon>
        <taxon>Coccomyxaceae</taxon>
        <taxon>Coccomyxa</taxon>
    </lineage>
</organism>
<protein>
    <submittedName>
        <fullName evidence="6">G3974 protein</fullName>
    </submittedName>
</protein>
<evidence type="ECO:0000313" key="7">
    <source>
        <dbReference type="Proteomes" id="UP001497392"/>
    </source>
</evidence>
<dbReference type="Gene3D" id="3.90.1150.10">
    <property type="entry name" value="Aspartate Aminotransferase, domain 1"/>
    <property type="match status" value="1"/>
</dbReference>
<dbReference type="InterPro" id="IPR000277">
    <property type="entry name" value="Cys/Met-Metab_PyrdxlP-dep_enz"/>
</dbReference>
<dbReference type="SUPFAM" id="SSF53383">
    <property type="entry name" value="PLP-dependent transferases"/>
    <property type="match status" value="1"/>
</dbReference>
<dbReference type="Pfam" id="PF01053">
    <property type="entry name" value="Cys_Met_Meta_PP"/>
    <property type="match status" value="1"/>
</dbReference>
<evidence type="ECO:0000313" key="6">
    <source>
        <dbReference type="EMBL" id="CAL5221727.1"/>
    </source>
</evidence>
<evidence type="ECO:0000256" key="1">
    <source>
        <dbReference type="ARBA" id="ARBA00001933"/>
    </source>
</evidence>
<keyword evidence="4 5" id="KW-0663">Pyridoxal phosphate</keyword>
<comment type="caution">
    <text evidence="6">The sequence shown here is derived from an EMBL/GenBank/DDBJ whole genome shotgun (WGS) entry which is preliminary data.</text>
</comment>
<evidence type="ECO:0000256" key="5">
    <source>
        <dbReference type="RuleBase" id="RU362118"/>
    </source>
</evidence>
<evidence type="ECO:0000256" key="4">
    <source>
        <dbReference type="ARBA" id="ARBA00022898"/>
    </source>
</evidence>
<dbReference type="InterPro" id="IPR010111">
    <property type="entry name" value="Kynureninase"/>
</dbReference>
<accession>A0ABP1FW85</accession>
<sequence length="365" mass="40159">MAEVVEQEWGVDLISSWNKHGWFTMANRVGAKMAKLIGAKAHEVMVADSTSVNLFKVVSAALQLRPHRRIIVSERANFPTDLYMLEGLIRQLGSRHELRLMDHDDDISASITDAVAVVVLTHVSYRTGRMLDMAHCTQLAHQAGALVVWDLAHSAGAVPVELNEAGADFAVGCGYKYLNGGPGAPAFLFVAEALQDSCEQPLSGWFGHAQPFAFEHTYTPASGIQRFQCGTPPILSLVALEVGVDLMLEACQQELRQKSVGLCDTFVALVQQECSSWAFQQVSPNSASKRGSQVCLAHPEGYAIIQALIAQGVVGDFRAPDILRFGFAPLYISYVDVWRAVQQLKAVMRERLWDREEYRQQSAVT</sequence>
<evidence type="ECO:0000256" key="2">
    <source>
        <dbReference type="ARBA" id="ARBA00022642"/>
    </source>
</evidence>
<dbReference type="InterPro" id="IPR015422">
    <property type="entry name" value="PyrdxlP-dep_Trfase_small"/>
</dbReference>
<comment type="cofactor">
    <cofactor evidence="1 5">
        <name>pyridoxal 5'-phosphate</name>
        <dbReference type="ChEBI" id="CHEBI:597326"/>
    </cofactor>
</comment>
<dbReference type="EMBL" id="CAXHTA020000005">
    <property type="protein sequence ID" value="CAL5221727.1"/>
    <property type="molecule type" value="Genomic_DNA"/>
</dbReference>
<evidence type="ECO:0000256" key="3">
    <source>
        <dbReference type="ARBA" id="ARBA00022801"/>
    </source>
</evidence>
<dbReference type="PIRSF" id="PIRSF038800">
    <property type="entry name" value="KYNU"/>
    <property type="match status" value="1"/>
</dbReference>
<comment type="similarity">
    <text evidence="5">Belongs to the trans-sulfuration enzymes family.</text>
</comment>
<keyword evidence="2" id="KW-0662">Pyridine nucleotide biosynthesis</keyword>
<dbReference type="Gene3D" id="3.40.640.10">
    <property type="entry name" value="Type I PLP-dependent aspartate aminotransferase-like (Major domain)"/>
    <property type="match status" value="1"/>
</dbReference>
<reference evidence="6 7" key="1">
    <citation type="submission" date="2024-06" db="EMBL/GenBank/DDBJ databases">
        <authorList>
            <person name="Kraege A."/>
            <person name="Thomma B."/>
        </authorList>
    </citation>
    <scope>NUCLEOTIDE SEQUENCE [LARGE SCALE GENOMIC DNA]</scope>
</reference>
<gene>
    <name evidence="6" type="primary">g3974</name>
    <name evidence="6" type="ORF">VP750_LOCUS3386</name>
</gene>
<keyword evidence="7" id="KW-1185">Reference proteome</keyword>
<dbReference type="Pfam" id="PF22580">
    <property type="entry name" value="KYNU_C"/>
    <property type="match status" value="1"/>
</dbReference>